<dbReference type="InterPro" id="IPR003663">
    <property type="entry name" value="Sugar/inositol_transpt"/>
</dbReference>
<evidence type="ECO:0000313" key="13">
    <source>
        <dbReference type="Proteomes" id="UP000078595"/>
    </source>
</evidence>
<feature type="transmembrane region" description="Helical" evidence="9">
    <location>
        <begin position="64"/>
        <end position="82"/>
    </location>
</feature>
<evidence type="ECO:0000256" key="9">
    <source>
        <dbReference type="SAM" id="Phobius"/>
    </source>
</evidence>
<dbReference type="InterPro" id="IPR020846">
    <property type="entry name" value="MFS_dom"/>
</dbReference>
<organism evidence="11">
    <name type="scientific">Kwoniella dejecticola CBS 10117</name>
    <dbReference type="NCBI Taxonomy" id="1296121"/>
    <lineage>
        <taxon>Eukaryota</taxon>
        <taxon>Fungi</taxon>
        <taxon>Dikarya</taxon>
        <taxon>Basidiomycota</taxon>
        <taxon>Agaricomycotina</taxon>
        <taxon>Tremellomycetes</taxon>
        <taxon>Tremellales</taxon>
        <taxon>Cryptococcaceae</taxon>
        <taxon>Kwoniella</taxon>
    </lineage>
</organism>
<keyword evidence="13" id="KW-1185">Reference proteome</keyword>
<keyword evidence="6 9" id="KW-0472">Membrane</keyword>
<dbReference type="PROSITE" id="PS50850">
    <property type="entry name" value="MFS"/>
    <property type="match status" value="1"/>
</dbReference>
<dbReference type="InterPro" id="IPR036259">
    <property type="entry name" value="MFS_trans_sf"/>
</dbReference>
<keyword evidence="5 9" id="KW-1133">Transmembrane helix</keyword>
<evidence type="ECO:0000256" key="7">
    <source>
        <dbReference type="ARBA" id="ARBA00049119"/>
    </source>
</evidence>
<feature type="transmembrane region" description="Helical" evidence="9">
    <location>
        <begin position="88"/>
        <end position="110"/>
    </location>
</feature>
<evidence type="ECO:0000256" key="5">
    <source>
        <dbReference type="ARBA" id="ARBA00022989"/>
    </source>
</evidence>
<evidence type="ECO:0000256" key="2">
    <source>
        <dbReference type="ARBA" id="ARBA00010992"/>
    </source>
</evidence>
<keyword evidence="3 8" id="KW-0813">Transport</keyword>
<sequence length="486" mass="53553">MVAQATSGYDKSLINNLQSIEKWQEVTNHPKGSALGIVTAMLSIGVIVGAPIFGRLSDWKGRKLTMFVGALIMLIGAVLQAAATNRGFFIGGRFLIGLGCAGTLCSGPLIVSELAHPRQRSIVASFYNTFWYVGSIICAWLSFGTAFIADSHWAWRIPCIGQAIPALVLVCVCWWLPESPRWLVKNGRADEALEILSRYHANGNHNDPLVQFEFEEIKQTLAVEAMYEKRGWIKPWLELVATGPNRYRMFIIFIMIIGIDWCGTSITSYYLSTILSSVGITAGTKQTGINGGLQIFNWLTSVTGAMLVERLGRRFLWLASFGGMLAVNIPFGACSAIYAKYNNLKAGRAVIALVFLYQGFYNIGCNPLPYTYAVEILPYNIRAKGLAFEIAWDHSQGVLGQWTNPIALDALQWKFYFVYTAFLVMIVLVVFFSFPETKGLTLEEIQEVFGDADVPEVAAAEEAYSGKDDVKVGVEGVNEQPRLGGA</sequence>
<dbReference type="EMBL" id="CP144532">
    <property type="protein sequence ID" value="WWC59833.1"/>
    <property type="molecule type" value="Genomic_DNA"/>
</dbReference>
<feature type="transmembrane region" description="Helical" evidence="9">
    <location>
        <begin position="33"/>
        <end position="52"/>
    </location>
</feature>
<dbReference type="Proteomes" id="UP000078595">
    <property type="component" value="Chromosome 3"/>
</dbReference>
<feature type="transmembrane region" description="Helical" evidence="9">
    <location>
        <begin position="155"/>
        <end position="176"/>
    </location>
</feature>
<dbReference type="GO" id="GO:0016020">
    <property type="term" value="C:membrane"/>
    <property type="evidence" value="ECO:0007669"/>
    <property type="project" value="UniProtKB-SubCell"/>
</dbReference>
<feature type="transmembrane region" description="Helical" evidence="9">
    <location>
        <begin position="415"/>
        <end position="434"/>
    </location>
</feature>
<keyword evidence="4 9" id="KW-0812">Transmembrane</keyword>
<evidence type="ECO:0000256" key="8">
    <source>
        <dbReference type="RuleBase" id="RU003346"/>
    </source>
</evidence>
<dbReference type="RefSeq" id="XP_018264245.1">
    <property type="nucleotide sequence ID" value="XM_018405751.1"/>
</dbReference>
<dbReference type="Gene3D" id="1.20.1250.20">
    <property type="entry name" value="MFS general substrate transporter like domains"/>
    <property type="match status" value="1"/>
</dbReference>
<dbReference type="PANTHER" id="PTHR48022:SF64">
    <property type="entry name" value="MAJOR FACILITATOR SUPERFAMILY (MFS) PROFILE DOMAIN-CONTAINING PROTEIN"/>
    <property type="match status" value="1"/>
</dbReference>
<reference evidence="12" key="2">
    <citation type="submission" date="2013-07" db="EMBL/GenBank/DDBJ databases">
        <authorList>
            <consortium name="The Broad Institute Genome Sequencing Platform"/>
            <person name="Cuomo C."/>
            <person name="Litvintseva A."/>
            <person name="Chen Y."/>
            <person name="Heitman J."/>
            <person name="Sun S."/>
            <person name="Springer D."/>
            <person name="Dromer F."/>
            <person name="Young S.K."/>
            <person name="Zeng Q."/>
            <person name="Gargeya S."/>
            <person name="Fitzgerald M."/>
            <person name="Abouelleil A."/>
            <person name="Alvarado L."/>
            <person name="Berlin A.M."/>
            <person name="Chapman S.B."/>
            <person name="Dewar J."/>
            <person name="Goldberg J."/>
            <person name="Griggs A."/>
            <person name="Gujja S."/>
            <person name="Hansen M."/>
            <person name="Howarth C."/>
            <person name="Imamovic A."/>
            <person name="Larimer J."/>
            <person name="McCowan C."/>
            <person name="Murphy C."/>
            <person name="Pearson M."/>
            <person name="Priest M."/>
            <person name="Roberts A."/>
            <person name="Saif S."/>
            <person name="Shea T."/>
            <person name="Sykes S."/>
            <person name="Wortman J."/>
            <person name="Nusbaum C."/>
            <person name="Birren B."/>
        </authorList>
    </citation>
    <scope>NUCLEOTIDE SEQUENCE</scope>
    <source>
        <strain evidence="12">CBS 10117</strain>
    </source>
</reference>
<evidence type="ECO:0000256" key="6">
    <source>
        <dbReference type="ARBA" id="ARBA00023136"/>
    </source>
</evidence>
<comment type="similarity">
    <text evidence="2 8">Belongs to the major facilitator superfamily. Sugar transporter (TC 2.A.1.1) family.</text>
</comment>
<evidence type="ECO:0000313" key="11">
    <source>
        <dbReference type="EMBL" id="OBR86403.1"/>
    </source>
</evidence>
<dbReference type="KEGG" id="kdj:28966109"/>
<dbReference type="EMBL" id="KI894029">
    <property type="protein sequence ID" value="OBR86403.1"/>
    <property type="molecule type" value="Genomic_DNA"/>
</dbReference>
<reference evidence="11" key="1">
    <citation type="submission" date="2013-07" db="EMBL/GenBank/DDBJ databases">
        <title>The Genome Sequence of Cryptococcus dejecticola CBS10117.</title>
        <authorList>
            <consortium name="The Broad Institute Genome Sequencing Platform"/>
            <person name="Cuomo C."/>
            <person name="Litvintseva A."/>
            <person name="Chen Y."/>
            <person name="Heitman J."/>
            <person name="Sun S."/>
            <person name="Springer D."/>
            <person name="Dromer F."/>
            <person name="Young S.K."/>
            <person name="Zeng Q."/>
            <person name="Gargeya S."/>
            <person name="Fitzgerald M."/>
            <person name="Abouelleil A."/>
            <person name="Alvarado L."/>
            <person name="Berlin A.M."/>
            <person name="Chapman S.B."/>
            <person name="Dewar J."/>
            <person name="Goldberg J."/>
            <person name="Griggs A."/>
            <person name="Gujja S."/>
            <person name="Hansen M."/>
            <person name="Howarth C."/>
            <person name="Imamovic A."/>
            <person name="Larimer J."/>
            <person name="McCowan C."/>
            <person name="Murphy C."/>
            <person name="Pearson M."/>
            <person name="Priest M."/>
            <person name="Roberts A."/>
            <person name="Saif S."/>
            <person name="Shea T."/>
            <person name="Sykes S."/>
            <person name="Wortman J."/>
            <person name="Nusbaum C."/>
            <person name="Birren B."/>
        </authorList>
    </citation>
    <scope>NUCLEOTIDE SEQUENCE [LARGE SCALE GENOMIC DNA]</scope>
    <source>
        <strain evidence="11">CBS 10117</strain>
    </source>
</reference>
<dbReference type="NCBIfam" id="TIGR00879">
    <property type="entry name" value="SP"/>
    <property type="match status" value="1"/>
</dbReference>
<comment type="subcellular location">
    <subcellularLocation>
        <location evidence="1">Membrane</location>
        <topology evidence="1">Multi-pass membrane protein</topology>
    </subcellularLocation>
</comment>
<dbReference type="AlphaFoldDB" id="A0A1A6A8L9"/>
<evidence type="ECO:0000256" key="1">
    <source>
        <dbReference type="ARBA" id="ARBA00004141"/>
    </source>
</evidence>
<dbReference type="Pfam" id="PF00083">
    <property type="entry name" value="Sugar_tr"/>
    <property type="match status" value="1"/>
</dbReference>
<feature type="transmembrane region" description="Helical" evidence="9">
    <location>
        <begin position="250"/>
        <end position="271"/>
    </location>
</feature>
<dbReference type="FunFam" id="1.20.1250.20:FF:000134">
    <property type="entry name" value="MFS sugar transporter protein"/>
    <property type="match status" value="1"/>
</dbReference>
<feature type="domain" description="Major facilitator superfamily (MFS) profile" evidence="10">
    <location>
        <begin position="1"/>
        <end position="438"/>
    </location>
</feature>
<evidence type="ECO:0000259" key="10">
    <source>
        <dbReference type="PROSITE" id="PS50850"/>
    </source>
</evidence>
<gene>
    <name evidence="11" type="ORF">I303_02410</name>
    <name evidence="12" type="ORF">I303_102395</name>
</gene>
<accession>A0A1A6A8L9</accession>
<evidence type="ECO:0000256" key="4">
    <source>
        <dbReference type="ARBA" id="ARBA00022692"/>
    </source>
</evidence>
<dbReference type="GeneID" id="28966109"/>
<evidence type="ECO:0000313" key="12">
    <source>
        <dbReference type="EMBL" id="WWC59833.1"/>
    </source>
</evidence>
<evidence type="ECO:0000256" key="3">
    <source>
        <dbReference type="ARBA" id="ARBA00022448"/>
    </source>
</evidence>
<dbReference type="PROSITE" id="PS00216">
    <property type="entry name" value="SUGAR_TRANSPORT_1"/>
    <property type="match status" value="1"/>
</dbReference>
<dbReference type="InterPro" id="IPR005829">
    <property type="entry name" value="Sugar_transporter_CS"/>
</dbReference>
<protein>
    <submittedName>
        <fullName evidence="11">Hexose transporter</fullName>
    </submittedName>
</protein>
<dbReference type="VEuPathDB" id="FungiDB:I303_02410"/>
<reference evidence="12" key="3">
    <citation type="submission" date="2024-02" db="EMBL/GenBank/DDBJ databases">
        <title>Comparative genomics of Cryptococcus and Kwoniella reveals pathogenesis evolution and contrasting modes of karyotype evolution via chromosome fusion or intercentromeric recombination.</title>
        <authorList>
            <person name="Coelho M.A."/>
            <person name="David-Palma M."/>
            <person name="Shea T."/>
            <person name="Bowers K."/>
            <person name="McGinley-Smith S."/>
            <person name="Mohammad A.W."/>
            <person name="Gnirke A."/>
            <person name="Yurkov A.M."/>
            <person name="Nowrousian M."/>
            <person name="Sun S."/>
            <person name="Cuomo C.A."/>
            <person name="Heitman J."/>
        </authorList>
    </citation>
    <scope>NUCLEOTIDE SEQUENCE</scope>
    <source>
        <strain evidence="12">CBS 10117</strain>
    </source>
</reference>
<feature type="transmembrane region" description="Helical" evidence="9">
    <location>
        <begin position="315"/>
        <end position="338"/>
    </location>
</feature>
<feature type="transmembrane region" description="Helical" evidence="9">
    <location>
        <begin position="130"/>
        <end position="149"/>
    </location>
</feature>
<dbReference type="PANTHER" id="PTHR48022">
    <property type="entry name" value="PLASTIDIC GLUCOSE TRANSPORTER 4"/>
    <property type="match status" value="1"/>
</dbReference>
<dbReference type="InterPro" id="IPR005828">
    <property type="entry name" value="MFS_sugar_transport-like"/>
</dbReference>
<dbReference type="GO" id="GO:0005351">
    <property type="term" value="F:carbohydrate:proton symporter activity"/>
    <property type="evidence" value="ECO:0007669"/>
    <property type="project" value="TreeGrafter"/>
</dbReference>
<name>A0A1A6A8L9_9TREE</name>
<dbReference type="OrthoDB" id="6133115at2759"/>
<dbReference type="InterPro" id="IPR050360">
    <property type="entry name" value="MFS_Sugar_Transporters"/>
</dbReference>
<comment type="catalytic activity">
    <reaction evidence="7">
        <text>myo-inositol(out) + H(+)(out) = myo-inositol(in) + H(+)(in)</text>
        <dbReference type="Rhea" id="RHEA:60364"/>
        <dbReference type="ChEBI" id="CHEBI:15378"/>
        <dbReference type="ChEBI" id="CHEBI:17268"/>
    </reaction>
</comment>
<proteinExistence type="inferred from homology"/>
<dbReference type="SUPFAM" id="SSF103473">
    <property type="entry name" value="MFS general substrate transporter"/>
    <property type="match status" value="1"/>
</dbReference>